<proteinExistence type="predicted"/>
<evidence type="ECO:0000313" key="2">
    <source>
        <dbReference type="Proteomes" id="UP001519328"/>
    </source>
</evidence>
<comment type="caution">
    <text evidence="1">The sequence shown here is derived from an EMBL/GenBank/DDBJ whole genome shotgun (WGS) entry which is preliminary data.</text>
</comment>
<evidence type="ECO:0000313" key="1">
    <source>
        <dbReference type="EMBL" id="MBP1950242.1"/>
    </source>
</evidence>
<reference evidence="1 2" key="1">
    <citation type="submission" date="2021-03" db="EMBL/GenBank/DDBJ databases">
        <title>Genomic Encyclopedia of Type Strains, Phase IV (KMG-IV): sequencing the most valuable type-strain genomes for metagenomic binning, comparative biology and taxonomic classification.</title>
        <authorList>
            <person name="Goeker M."/>
        </authorList>
    </citation>
    <scope>NUCLEOTIDE SEQUENCE [LARGE SCALE GENOMIC DNA]</scope>
    <source>
        <strain evidence="1 2">DSM 21085</strain>
    </source>
</reference>
<accession>A0ABS4HH45</accession>
<gene>
    <name evidence="1" type="ORF">J2Z82_003199</name>
</gene>
<dbReference type="Proteomes" id="UP001519328">
    <property type="component" value="Unassembled WGS sequence"/>
</dbReference>
<keyword evidence="2" id="KW-1185">Reference proteome</keyword>
<sequence length="156" mass="19037">MKKSVRDEMINRLEFFFGEWEIEVIHPHFQTNSIYGQTKFDWMEREKFMVQRISINQPEFPSSTIVYDYDCITGSYLQHYFDSRGVTRLYNMSFENNYWKLWRETSDFSQLDFCQRFVGEINESGDTIQSSWETSHDGSQWEHDFRLIYRKVIQKT</sequence>
<name>A0ABS4HH45_9BACI</name>
<evidence type="ECO:0008006" key="3">
    <source>
        <dbReference type="Google" id="ProtNLM"/>
    </source>
</evidence>
<organism evidence="1 2">
    <name type="scientific">Virgibacillus litoralis</name>
    <dbReference type="NCBI Taxonomy" id="578221"/>
    <lineage>
        <taxon>Bacteria</taxon>
        <taxon>Bacillati</taxon>
        <taxon>Bacillota</taxon>
        <taxon>Bacilli</taxon>
        <taxon>Bacillales</taxon>
        <taxon>Bacillaceae</taxon>
        <taxon>Virgibacillus</taxon>
    </lineage>
</organism>
<dbReference type="RefSeq" id="WP_209481698.1">
    <property type="nucleotide sequence ID" value="NZ_JAGGKK010000019.1"/>
</dbReference>
<dbReference type="EMBL" id="JAGGKK010000019">
    <property type="protein sequence ID" value="MBP1950242.1"/>
    <property type="molecule type" value="Genomic_DNA"/>
</dbReference>
<protein>
    <recommendedName>
        <fullName evidence="3">DUF1579 domain-containing protein</fullName>
    </recommendedName>
</protein>